<dbReference type="AlphaFoldDB" id="A0A7C3ZJN3"/>
<keyword evidence="3 11" id="KW-0812">Transmembrane</keyword>
<dbReference type="Gene3D" id="1.10.287.70">
    <property type="match status" value="1"/>
</dbReference>
<evidence type="ECO:0000256" key="7">
    <source>
        <dbReference type="ARBA" id="ARBA00023170"/>
    </source>
</evidence>
<dbReference type="SUPFAM" id="SSF81324">
    <property type="entry name" value="Voltage-gated potassium channels"/>
    <property type="match status" value="1"/>
</dbReference>
<evidence type="ECO:0000256" key="11">
    <source>
        <dbReference type="SAM" id="Phobius"/>
    </source>
</evidence>
<evidence type="ECO:0000259" key="14">
    <source>
        <dbReference type="SMART" id="SM00918"/>
    </source>
</evidence>
<dbReference type="Pfam" id="PF07885">
    <property type="entry name" value="Ion_trans_2"/>
    <property type="match status" value="1"/>
</dbReference>
<evidence type="ECO:0000259" key="13">
    <source>
        <dbReference type="SMART" id="SM00079"/>
    </source>
</evidence>
<comment type="subcellular location">
    <subcellularLocation>
        <location evidence="1">Membrane</location>
        <topology evidence="1">Multi-pass membrane protein</topology>
    </subcellularLocation>
</comment>
<reference evidence="15" key="1">
    <citation type="journal article" date="2020" name="mSystems">
        <title>Genome- and Community-Level Interaction Insights into Carbon Utilization and Element Cycling Functions of Hydrothermarchaeota in Hydrothermal Sediment.</title>
        <authorList>
            <person name="Zhou Z."/>
            <person name="Liu Y."/>
            <person name="Xu W."/>
            <person name="Pan J."/>
            <person name="Luo Z.H."/>
            <person name="Li M."/>
        </authorList>
    </citation>
    <scope>NUCLEOTIDE SEQUENCE [LARGE SCALE GENOMIC DNA]</scope>
    <source>
        <strain evidence="15">SpSt-374</strain>
    </source>
</reference>
<keyword evidence="5" id="KW-0406">Ion transport</keyword>
<protein>
    <submittedName>
        <fullName evidence="15">Transporter substrate-binding domain-containing protein</fullName>
    </submittedName>
</protein>
<dbReference type="SMART" id="SM00918">
    <property type="entry name" value="Lig_chan-Glu_bd"/>
    <property type="match status" value="1"/>
</dbReference>
<gene>
    <name evidence="15" type="ORF">ENR15_07700</name>
</gene>
<dbReference type="InterPro" id="IPR019594">
    <property type="entry name" value="Glu/Gly-bd"/>
</dbReference>
<dbReference type="InterPro" id="IPR013099">
    <property type="entry name" value="K_chnl_dom"/>
</dbReference>
<proteinExistence type="predicted"/>
<accession>A0A7C3ZJN3</accession>
<evidence type="ECO:0000256" key="6">
    <source>
        <dbReference type="ARBA" id="ARBA00023136"/>
    </source>
</evidence>
<sequence>MLKRKIFPSLKWTVSVLVAGTYLAITPAGAFAQRLKVATKALPPFVIVDPEATPRITGYSIDLWDKIANRLGVDYEFIEYDTVQEALDAVAKGEANLAIAGITITAQREKALDFSFGFYETGLQILVIDEAENPFFSFIFYAFSWETVRAIAILFGMAMVSAHLVWFFERKDNPDMFPQTYREGIWEALWWSMVTATTVGYGDKAPKGVVGRLIAISWMLGAIFVVTYFVAQITANRLQSGISGPEDLRSKRVGAVANTTSAAYLRREPLKLIEYQRIEEAYQDLREHQIQAVVGDAPLLLYYASKNPDLRVVGRLFEKQQYGIAFPQGSPYRESINRIILELKENEEISELDAKWVPASE</sequence>
<feature type="domain" description="Ionotropic glutamate receptor C-terminal" evidence="13">
    <location>
        <begin position="34"/>
        <end position="359"/>
    </location>
</feature>
<keyword evidence="10" id="KW-0407">Ion channel</keyword>
<dbReference type="GO" id="GO:0015276">
    <property type="term" value="F:ligand-gated monoatomic ion channel activity"/>
    <property type="evidence" value="ECO:0007669"/>
    <property type="project" value="InterPro"/>
</dbReference>
<feature type="domain" description="Solute-binding protein family 3/N-terminal" evidence="12">
    <location>
        <begin position="34"/>
        <end position="360"/>
    </location>
</feature>
<keyword evidence="6 11" id="KW-0472">Membrane</keyword>
<dbReference type="SMART" id="SM00062">
    <property type="entry name" value="PBPb"/>
    <property type="match status" value="1"/>
</dbReference>
<organism evidence="15">
    <name type="scientific">Planktothricoides sp. SpSt-374</name>
    <dbReference type="NCBI Taxonomy" id="2282167"/>
    <lineage>
        <taxon>Bacteria</taxon>
        <taxon>Bacillati</taxon>
        <taxon>Cyanobacteriota</taxon>
        <taxon>Cyanophyceae</taxon>
        <taxon>Oscillatoriophycideae</taxon>
        <taxon>Oscillatoriales</taxon>
        <taxon>Oscillatoriaceae</taxon>
        <taxon>Planktothricoides</taxon>
    </lineage>
</organism>
<dbReference type="SMART" id="SM00079">
    <property type="entry name" value="PBPe"/>
    <property type="match status" value="1"/>
</dbReference>
<evidence type="ECO:0000256" key="9">
    <source>
        <dbReference type="ARBA" id="ARBA00023286"/>
    </source>
</evidence>
<dbReference type="GO" id="GO:0016020">
    <property type="term" value="C:membrane"/>
    <property type="evidence" value="ECO:0007669"/>
    <property type="project" value="UniProtKB-SubCell"/>
</dbReference>
<keyword evidence="2" id="KW-0813">Transport</keyword>
<evidence type="ECO:0000256" key="8">
    <source>
        <dbReference type="ARBA" id="ARBA00023180"/>
    </source>
</evidence>
<keyword evidence="4 11" id="KW-1133">Transmembrane helix</keyword>
<keyword evidence="8" id="KW-0325">Glycoprotein</keyword>
<dbReference type="PANTHER" id="PTHR18966">
    <property type="entry name" value="IONOTROPIC GLUTAMATE RECEPTOR"/>
    <property type="match status" value="1"/>
</dbReference>
<dbReference type="SUPFAM" id="SSF53850">
    <property type="entry name" value="Periplasmic binding protein-like II"/>
    <property type="match status" value="1"/>
</dbReference>
<evidence type="ECO:0000256" key="4">
    <source>
        <dbReference type="ARBA" id="ARBA00022989"/>
    </source>
</evidence>
<evidence type="ECO:0000256" key="5">
    <source>
        <dbReference type="ARBA" id="ARBA00023065"/>
    </source>
</evidence>
<evidence type="ECO:0000259" key="12">
    <source>
        <dbReference type="SMART" id="SM00062"/>
    </source>
</evidence>
<dbReference type="Gene3D" id="3.40.190.10">
    <property type="entry name" value="Periplasmic binding protein-like II"/>
    <property type="match status" value="3"/>
</dbReference>
<feature type="domain" description="Ionotropic glutamate receptor L-glutamate and glycine-binding" evidence="14">
    <location>
        <begin position="44"/>
        <end position="88"/>
    </location>
</feature>
<evidence type="ECO:0000313" key="15">
    <source>
        <dbReference type="EMBL" id="HGG00525.1"/>
    </source>
</evidence>
<dbReference type="InterPro" id="IPR001320">
    <property type="entry name" value="Iontro_rcpt_C"/>
</dbReference>
<evidence type="ECO:0000256" key="2">
    <source>
        <dbReference type="ARBA" id="ARBA00022448"/>
    </source>
</evidence>
<evidence type="ECO:0000256" key="1">
    <source>
        <dbReference type="ARBA" id="ARBA00004141"/>
    </source>
</evidence>
<dbReference type="InterPro" id="IPR001638">
    <property type="entry name" value="Solute-binding_3/MltF_N"/>
</dbReference>
<dbReference type="PRINTS" id="PR00169">
    <property type="entry name" value="KCHANNEL"/>
</dbReference>
<dbReference type="Pfam" id="PF00497">
    <property type="entry name" value="SBP_bac_3"/>
    <property type="match status" value="1"/>
</dbReference>
<evidence type="ECO:0000256" key="10">
    <source>
        <dbReference type="ARBA" id="ARBA00023303"/>
    </source>
</evidence>
<keyword evidence="7" id="KW-0675">Receptor</keyword>
<feature type="transmembrane region" description="Helical" evidence="11">
    <location>
        <begin position="150"/>
        <end position="168"/>
    </location>
</feature>
<dbReference type="InterPro" id="IPR015683">
    <property type="entry name" value="Ionotropic_Glu_rcpt"/>
</dbReference>
<name>A0A7C3ZJN3_9CYAN</name>
<comment type="caution">
    <text evidence="15">The sequence shown here is derived from an EMBL/GenBank/DDBJ whole genome shotgun (WGS) entry which is preliminary data.</text>
</comment>
<feature type="transmembrane region" description="Helical" evidence="11">
    <location>
        <begin position="213"/>
        <end position="231"/>
    </location>
</feature>
<evidence type="ECO:0000256" key="3">
    <source>
        <dbReference type="ARBA" id="ARBA00022692"/>
    </source>
</evidence>
<keyword evidence="9" id="KW-1071">Ligand-gated ion channel</keyword>
<dbReference type="EMBL" id="DSPX01000073">
    <property type="protein sequence ID" value="HGG00525.1"/>
    <property type="molecule type" value="Genomic_DNA"/>
</dbReference>